<sequence length="115" mass="12682">MAAQDESMHSGADVEAFQAALNRDIGGDVSTSQPSDLDSELTIKERIHNQDGKSQYSKIQKMSNQLAVSTEHASSAINRRKQVSFALLVLVVTPHLDKVRSRQLHTLYAKFKVGC</sequence>
<dbReference type="GO" id="GO:0005634">
    <property type="term" value="C:nucleus"/>
    <property type="evidence" value="ECO:0007669"/>
    <property type="project" value="UniProtKB-SubCell"/>
</dbReference>
<keyword evidence="5" id="KW-1185">Reference proteome</keyword>
<evidence type="ECO:0000313" key="5">
    <source>
        <dbReference type="Proteomes" id="UP001281410"/>
    </source>
</evidence>
<dbReference type="Proteomes" id="UP001281410">
    <property type="component" value="Unassembled WGS sequence"/>
</dbReference>
<dbReference type="InterPro" id="IPR022003">
    <property type="entry name" value="RST"/>
</dbReference>
<gene>
    <name evidence="4" type="ORF">Dsin_003129</name>
</gene>
<evidence type="ECO:0000256" key="2">
    <source>
        <dbReference type="ARBA" id="ARBA00023242"/>
    </source>
</evidence>
<name>A0AAE0EJY2_9ROSI</name>
<reference evidence="4" key="1">
    <citation type="journal article" date="2023" name="Plant J.">
        <title>Genome sequences and population genomics provide insights into the demographic history, inbreeding, and mutation load of two 'living fossil' tree species of Dipteronia.</title>
        <authorList>
            <person name="Feng Y."/>
            <person name="Comes H.P."/>
            <person name="Chen J."/>
            <person name="Zhu S."/>
            <person name="Lu R."/>
            <person name="Zhang X."/>
            <person name="Li P."/>
            <person name="Qiu J."/>
            <person name="Olsen K.M."/>
            <person name="Qiu Y."/>
        </authorList>
    </citation>
    <scope>NUCLEOTIDE SEQUENCE</scope>
    <source>
        <strain evidence="4">NBL</strain>
    </source>
</reference>
<protein>
    <recommendedName>
        <fullName evidence="3">RST domain-containing protein</fullName>
    </recommendedName>
</protein>
<evidence type="ECO:0000256" key="1">
    <source>
        <dbReference type="ARBA" id="ARBA00004123"/>
    </source>
</evidence>
<dbReference type="AlphaFoldDB" id="A0AAE0EJY2"/>
<accession>A0AAE0EJY2</accession>
<keyword evidence="2" id="KW-0539">Nucleus</keyword>
<proteinExistence type="predicted"/>
<dbReference type="EMBL" id="JANJYJ010000001">
    <property type="protein sequence ID" value="KAK3231248.1"/>
    <property type="molecule type" value="Genomic_DNA"/>
</dbReference>
<comment type="subcellular location">
    <subcellularLocation>
        <location evidence="1">Nucleus</location>
    </subcellularLocation>
</comment>
<dbReference type="PROSITE" id="PS51879">
    <property type="entry name" value="RST"/>
    <property type="match status" value="1"/>
</dbReference>
<comment type="caution">
    <text evidence="4">The sequence shown here is derived from an EMBL/GenBank/DDBJ whole genome shotgun (WGS) entry which is preliminary data.</text>
</comment>
<feature type="domain" description="RST" evidence="3">
    <location>
        <begin position="76"/>
        <end position="115"/>
    </location>
</feature>
<evidence type="ECO:0000259" key="3">
    <source>
        <dbReference type="PROSITE" id="PS51879"/>
    </source>
</evidence>
<organism evidence="4 5">
    <name type="scientific">Dipteronia sinensis</name>
    <dbReference type="NCBI Taxonomy" id="43782"/>
    <lineage>
        <taxon>Eukaryota</taxon>
        <taxon>Viridiplantae</taxon>
        <taxon>Streptophyta</taxon>
        <taxon>Embryophyta</taxon>
        <taxon>Tracheophyta</taxon>
        <taxon>Spermatophyta</taxon>
        <taxon>Magnoliopsida</taxon>
        <taxon>eudicotyledons</taxon>
        <taxon>Gunneridae</taxon>
        <taxon>Pentapetalae</taxon>
        <taxon>rosids</taxon>
        <taxon>malvids</taxon>
        <taxon>Sapindales</taxon>
        <taxon>Sapindaceae</taxon>
        <taxon>Hippocastanoideae</taxon>
        <taxon>Acereae</taxon>
        <taxon>Dipteronia</taxon>
    </lineage>
</organism>
<evidence type="ECO:0000313" key="4">
    <source>
        <dbReference type="EMBL" id="KAK3231248.1"/>
    </source>
</evidence>